<evidence type="ECO:0000313" key="1">
    <source>
        <dbReference type="EMBL" id="OES24815.1"/>
    </source>
</evidence>
<keyword evidence="2" id="KW-1185">Reference proteome</keyword>
<sequence length="234" mass="26431">MTQSIYYDELIQHAKAQFSSERGFNKAIITIAEQINRTGFESFLHFKSHFDNYQPVHPLDMINGTAEPDQLATEAVLVNVLKHVTVMPKEPLIGTNQPLYRGCEVSPDKLIQEDGYTRNNGQRRLFKHQLSTQKSIFISASKQLQIACEFAMQGDGGRFVYRLNPLGAISCNDYFSPARAHGSEDEFVFVRRLPAGLITGVAWAHDVDTLATDFYPLNAYRSLYQVLYANGYIA</sequence>
<dbReference type="EMBL" id="MIPY01000058">
    <property type="protein sequence ID" value="OES24815.1"/>
    <property type="molecule type" value="Genomic_DNA"/>
</dbReference>
<dbReference type="AlphaFoldDB" id="A0AB36FP52"/>
<proteinExistence type="predicted"/>
<organism evidence="1 2">
    <name type="scientific">Alteromonas macleodii</name>
    <name type="common">Pseudoalteromonas macleodii</name>
    <dbReference type="NCBI Taxonomy" id="28108"/>
    <lineage>
        <taxon>Bacteria</taxon>
        <taxon>Pseudomonadati</taxon>
        <taxon>Pseudomonadota</taxon>
        <taxon>Gammaproteobacteria</taxon>
        <taxon>Alteromonadales</taxon>
        <taxon>Alteromonadaceae</taxon>
        <taxon>Alteromonas/Salinimonas group</taxon>
        <taxon>Alteromonas</taxon>
    </lineage>
</organism>
<dbReference type="Proteomes" id="UP000095392">
    <property type="component" value="Unassembled WGS sequence"/>
</dbReference>
<comment type="caution">
    <text evidence="1">The sequence shown here is derived from an EMBL/GenBank/DDBJ whole genome shotgun (WGS) entry which is preliminary data.</text>
</comment>
<gene>
    <name evidence="1" type="ORF">BFV95_4574</name>
</gene>
<dbReference type="RefSeq" id="WP_069945322.1">
    <property type="nucleotide sequence ID" value="NZ_MIPW01000063.1"/>
</dbReference>
<evidence type="ECO:0000313" key="2">
    <source>
        <dbReference type="Proteomes" id="UP000095392"/>
    </source>
</evidence>
<accession>A0AB36FP52</accession>
<dbReference type="SUPFAM" id="SSF56399">
    <property type="entry name" value="ADP-ribosylation"/>
    <property type="match status" value="1"/>
</dbReference>
<name>A0AB36FP52_ALTMA</name>
<protein>
    <submittedName>
        <fullName evidence="1">Uncharacterized protein</fullName>
    </submittedName>
</protein>
<dbReference type="Gene3D" id="3.90.210.10">
    <property type="entry name" value="Heat-Labile Enterotoxin, subunit A"/>
    <property type="match status" value="1"/>
</dbReference>
<reference evidence="1 2" key="1">
    <citation type="submission" date="2016-09" db="EMBL/GenBank/DDBJ databases">
        <title>Draft Genome Sequence of four Alteromonas macleodii strains isolated from copper coupons and grown long-term at elevated copper levels.</title>
        <authorList>
            <person name="Cusick K."/>
            <person name="Dale J."/>
            <person name="Little B."/>
            <person name="Biffinger J."/>
        </authorList>
    </citation>
    <scope>NUCLEOTIDE SEQUENCE [LARGE SCALE GENOMIC DNA]</scope>
    <source>
        <strain evidence="1 2">KCP01</strain>
    </source>
</reference>